<feature type="domain" description="PPE" evidence="3">
    <location>
        <begin position="4"/>
        <end position="167"/>
    </location>
</feature>
<evidence type="ECO:0000313" key="5">
    <source>
        <dbReference type="EMBL" id="BCO36641.1"/>
    </source>
</evidence>
<evidence type="ECO:0000256" key="2">
    <source>
        <dbReference type="SAM" id="MobiDB-lite"/>
    </source>
</evidence>
<proteinExistence type="inferred from homology"/>
<dbReference type="STRING" id="110505.ACT16_14595"/>
<sequence>MLPDFVVLPPEVNSARMYAGPGSGSMWAAAAAWDELAADLRSAATSFQAVTSGLTGGAWQGPASVSMAAAAVPYGGWLTAAAAHAELAAEQVRAAAAAFETALGATVPPGLVAANRTRLMALVTTNFLGHNAPAIAATEAEYAEMWAQDVAAMSGYDARALAATLQLEPFGEPPASLAGTAAGSASTSAAPGTQSGLSAGAQSLSAIPRSLDLSSPPTPGTSPLNMVSTPAQLTMSPMSTLMGQLMTGANPLTNGSAGAVSAMGPVAGSEVAPRMGAPSPPGLGAPAVSAALGRAGSVGALSVPASWGTTAPATSPAPAVTVVPGAGASQGSAGMPAMPFRPPAGTPARAAVGATPPVTPPRTTVVPRTVVG</sequence>
<dbReference type="Pfam" id="PF00823">
    <property type="entry name" value="PPE"/>
    <property type="match status" value="1"/>
</dbReference>
<comment type="similarity">
    <text evidence="1">Belongs to the mycobacterial PPE family.</text>
</comment>
<feature type="region of interest" description="Disordered" evidence="2">
    <location>
        <begin position="176"/>
        <end position="201"/>
    </location>
</feature>
<evidence type="ECO:0000313" key="6">
    <source>
        <dbReference type="Proteomes" id="UP000595446"/>
    </source>
</evidence>
<dbReference type="InterPro" id="IPR000030">
    <property type="entry name" value="PPE_dom"/>
</dbReference>
<accession>A0A2G8B763</accession>
<dbReference type="PANTHER" id="PTHR46766">
    <property type="entry name" value="GLUTAMINE-RICH PROTEIN 2"/>
    <property type="match status" value="1"/>
</dbReference>
<protein>
    <submittedName>
        <fullName evidence="5">Putative PPE family protein PPE38</fullName>
    </submittedName>
</protein>
<dbReference type="FunFam" id="1.20.1260.20:FF:000001">
    <property type="entry name" value="PPE family protein PPE41"/>
    <property type="match status" value="1"/>
</dbReference>
<gene>
    <name evidence="5" type="primary">PPE38</name>
    <name evidence="5" type="ORF">MHEC_30740</name>
</gene>
<evidence type="ECO:0000259" key="4">
    <source>
        <dbReference type="Pfam" id="PF12484"/>
    </source>
</evidence>
<dbReference type="EMBL" id="AP024237">
    <property type="protein sequence ID" value="BCO36641.1"/>
    <property type="molecule type" value="Genomic_DNA"/>
</dbReference>
<dbReference type="GO" id="GO:0052572">
    <property type="term" value="P:response to host immune response"/>
    <property type="evidence" value="ECO:0007669"/>
    <property type="project" value="TreeGrafter"/>
</dbReference>
<organism evidence="5 6">
    <name type="scientific">Mycobacterium heckeshornense</name>
    <dbReference type="NCBI Taxonomy" id="110505"/>
    <lineage>
        <taxon>Bacteria</taxon>
        <taxon>Bacillati</taxon>
        <taxon>Actinomycetota</taxon>
        <taxon>Actinomycetes</taxon>
        <taxon>Mycobacteriales</taxon>
        <taxon>Mycobacteriaceae</taxon>
        <taxon>Mycobacterium</taxon>
    </lineage>
</organism>
<feature type="region of interest" description="Disordered" evidence="2">
    <location>
        <begin position="345"/>
        <end position="372"/>
    </location>
</feature>
<feature type="domain" description="PPE family C-terminal" evidence="4">
    <location>
        <begin position="289"/>
        <end position="368"/>
    </location>
</feature>
<dbReference type="Gene3D" id="1.20.1260.20">
    <property type="entry name" value="PPE superfamily"/>
    <property type="match status" value="1"/>
</dbReference>
<keyword evidence="6" id="KW-1185">Reference proteome</keyword>
<name>A0A2G8B763_9MYCO</name>
<dbReference type="AlphaFoldDB" id="A0A2G8B763"/>
<dbReference type="Pfam" id="PF12484">
    <property type="entry name" value="PPE-SVP"/>
    <property type="match status" value="1"/>
</dbReference>
<dbReference type="PANTHER" id="PTHR46766:SF1">
    <property type="entry name" value="GLUTAMINE-RICH PROTEIN 2"/>
    <property type="match status" value="1"/>
</dbReference>
<reference evidence="5 6" key="1">
    <citation type="submission" date="2020-12" db="EMBL/GenBank/DDBJ databases">
        <title>Complete genome sequence of Mycobacterium heckeshornense JCM 15655T, closely related to a pathogenic non-tuberculous mycobacterial species Mycobacterium xenopi.</title>
        <authorList>
            <person name="Yoshida M."/>
            <person name="Fukano H."/>
            <person name="Asakura T."/>
            <person name="Suzuki M."/>
            <person name="Hoshino Y."/>
        </authorList>
    </citation>
    <scope>NUCLEOTIDE SEQUENCE [LARGE SCALE GENOMIC DNA]</scope>
    <source>
        <strain evidence="5 6">JCM 15655</strain>
    </source>
</reference>
<dbReference type="InterPro" id="IPR022171">
    <property type="entry name" value="PPE_C"/>
</dbReference>
<evidence type="ECO:0000256" key="1">
    <source>
        <dbReference type="ARBA" id="ARBA00010652"/>
    </source>
</evidence>
<feature type="compositionally biased region" description="Low complexity" evidence="2">
    <location>
        <begin position="346"/>
        <end position="372"/>
    </location>
</feature>
<dbReference type="Proteomes" id="UP000595446">
    <property type="component" value="Chromosome"/>
</dbReference>
<dbReference type="SUPFAM" id="SSF140459">
    <property type="entry name" value="PE/PPE dimer-like"/>
    <property type="match status" value="1"/>
</dbReference>
<evidence type="ECO:0000259" key="3">
    <source>
        <dbReference type="Pfam" id="PF00823"/>
    </source>
</evidence>
<dbReference type="OrthoDB" id="4753226at2"/>
<dbReference type="InterPro" id="IPR038332">
    <property type="entry name" value="PPE_sf"/>
</dbReference>